<dbReference type="InterPro" id="IPR029058">
    <property type="entry name" value="AB_hydrolase_fold"/>
</dbReference>
<dbReference type="GO" id="GO:0006508">
    <property type="term" value="P:proteolysis"/>
    <property type="evidence" value="ECO:0007669"/>
    <property type="project" value="InterPro"/>
</dbReference>
<keyword evidence="6" id="KW-1185">Reference proteome</keyword>
<feature type="chain" id="PRO_5044217569" description="AB hydrolase-1 domain-containing protein" evidence="3">
    <location>
        <begin position="31"/>
        <end position="486"/>
    </location>
</feature>
<evidence type="ECO:0000313" key="5">
    <source>
        <dbReference type="EMBL" id="KAL1523639.1"/>
    </source>
</evidence>
<accession>A0AB34JPJ9</accession>
<dbReference type="PANTHER" id="PTHR43248:SF2">
    <property type="entry name" value="PROLYL AMINOPEPTIDASE"/>
    <property type="match status" value="1"/>
</dbReference>
<name>A0AB34JPJ9_PRYPA</name>
<dbReference type="GO" id="GO:0008233">
    <property type="term" value="F:peptidase activity"/>
    <property type="evidence" value="ECO:0007669"/>
    <property type="project" value="InterPro"/>
</dbReference>
<dbReference type="SUPFAM" id="SSF53474">
    <property type="entry name" value="alpha/beta-Hydrolases"/>
    <property type="match status" value="1"/>
</dbReference>
<organism evidence="5 6">
    <name type="scientific">Prymnesium parvum</name>
    <name type="common">Toxic golden alga</name>
    <dbReference type="NCBI Taxonomy" id="97485"/>
    <lineage>
        <taxon>Eukaryota</taxon>
        <taxon>Haptista</taxon>
        <taxon>Haptophyta</taxon>
        <taxon>Prymnesiophyceae</taxon>
        <taxon>Prymnesiales</taxon>
        <taxon>Prymnesiaceae</taxon>
        <taxon>Prymnesium</taxon>
    </lineage>
</organism>
<evidence type="ECO:0000256" key="3">
    <source>
        <dbReference type="SAM" id="SignalP"/>
    </source>
</evidence>
<comment type="caution">
    <text evidence="5">The sequence shown here is derived from an EMBL/GenBank/DDBJ whole genome shotgun (WGS) entry which is preliminary data.</text>
</comment>
<sequence length="486" mass="53799">MLFFWPAVQPLLRLSSHLLSLHALAAPSAGERELPGNLLVREHVIQVPVCHEAGPAGPLGAIDLFVRELVPADKPSDTTLPCLLYLQGGPGFPSRRPTAPPSGWVKAALEQRYRVFLLDQRGTGRSSPVTAQSLASLASPSLQAEYLSHFRADSIVRDCELVRRQVCKVPKLTLLGQSFGGFCILTYLSLFPKSIERAIFTFGLAPVGRSAEEVYRATFTRMEERNRRFYERYPEDVEVVRAIVASLEKEPPALPRGGTLTPRRFLQLGLLLGSASGFEDLHDLLELSKCPPPTATGESSTLLPDHFLLAVEEAQQQFETNPIYWLLHEAIYCDGAAEGAARGPSDWAAERVQASLGERWDYTRRLEEGAPPVLFSGEMHYSWMGDDYAWLRPLKPAAQLLAGKQDWGPLYDQQVLSSADCPPVACLVSYEDIYVERKFAEETATMLGGKAKLWITNEFQHSGLRDDPAVFEKLLKMAKGVIAIPS</sequence>
<protein>
    <recommendedName>
        <fullName evidence="4">AB hydrolase-1 domain-containing protein</fullName>
    </recommendedName>
</protein>
<reference evidence="5 6" key="1">
    <citation type="journal article" date="2024" name="Science">
        <title>Giant polyketide synthase enzymes in the biosynthesis of giant marine polyether toxins.</title>
        <authorList>
            <person name="Fallon T.R."/>
            <person name="Shende V.V."/>
            <person name="Wierzbicki I.H."/>
            <person name="Pendleton A.L."/>
            <person name="Watervoot N.F."/>
            <person name="Auber R.P."/>
            <person name="Gonzalez D.J."/>
            <person name="Wisecaver J.H."/>
            <person name="Moore B.S."/>
        </authorList>
    </citation>
    <scope>NUCLEOTIDE SEQUENCE [LARGE SCALE GENOMIC DNA]</scope>
    <source>
        <strain evidence="5 6">12B1</strain>
    </source>
</reference>
<comment type="similarity">
    <text evidence="1">Belongs to the peptidase S33 family.</text>
</comment>
<dbReference type="InterPro" id="IPR051601">
    <property type="entry name" value="Serine_prot/Carboxylest_S33"/>
</dbReference>
<dbReference type="InterPro" id="IPR000073">
    <property type="entry name" value="AB_hydrolase_1"/>
</dbReference>
<dbReference type="EMBL" id="JBGBPQ010000005">
    <property type="protein sequence ID" value="KAL1523639.1"/>
    <property type="molecule type" value="Genomic_DNA"/>
</dbReference>
<keyword evidence="2" id="KW-0378">Hydrolase</keyword>
<dbReference type="AlphaFoldDB" id="A0AB34JPJ9"/>
<dbReference type="PRINTS" id="PR00793">
    <property type="entry name" value="PROAMNOPTASE"/>
</dbReference>
<dbReference type="Pfam" id="PF00561">
    <property type="entry name" value="Abhydrolase_1"/>
    <property type="match status" value="1"/>
</dbReference>
<dbReference type="PANTHER" id="PTHR43248">
    <property type="entry name" value="2-SUCCINYL-6-HYDROXY-2,4-CYCLOHEXADIENE-1-CARBOXYLATE SYNTHASE"/>
    <property type="match status" value="1"/>
</dbReference>
<evidence type="ECO:0000313" key="6">
    <source>
        <dbReference type="Proteomes" id="UP001515480"/>
    </source>
</evidence>
<gene>
    <name evidence="5" type="ORF">AB1Y20_018574</name>
</gene>
<evidence type="ECO:0000259" key="4">
    <source>
        <dbReference type="Pfam" id="PF00561"/>
    </source>
</evidence>
<evidence type="ECO:0000256" key="1">
    <source>
        <dbReference type="ARBA" id="ARBA00010088"/>
    </source>
</evidence>
<evidence type="ECO:0000256" key="2">
    <source>
        <dbReference type="ARBA" id="ARBA00022801"/>
    </source>
</evidence>
<proteinExistence type="inferred from homology"/>
<dbReference type="InterPro" id="IPR002410">
    <property type="entry name" value="Peptidase_S33"/>
</dbReference>
<keyword evidence="3" id="KW-0732">Signal</keyword>
<feature type="signal peptide" evidence="3">
    <location>
        <begin position="1"/>
        <end position="30"/>
    </location>
</feature>
<dbReference type="Gene3D" id="3.40.50.1820">
    <property type="entry name" value="alpha/beta hydrolase"/>
    <property type="match status" value="1"/>
</dbReference>
<dbReference type="Proteomes" id="UP001515480">
    <property type="component" value="Unassembled WGS sequence"/>
</dbReference>
<feature type="domain" description="AB hydrolase-1" evidence="4">
    <location>
        <begin position="83"/>
        <end position="226"/>
    </location>
</feature>